<evidence type="ECO:0000259" key="1">
    <source>
        <dbReference type="PROSITE" id="PS50921"/>
    </source>
</evidence>
<protein>
    <submittedName>
        <fullName evidence="2">AmiR/NasT family two-component response regulator</fullName>
    </submittedName>
</protein>
<proteinExistence type="predicted"/>
<dbReference type="EMBL" id="JACHGI010000003">
    <property type="protein sequence ID" value="MBB6466205.1"/>
    <property type="molecule type" value="Genomic_DNA"/>
</dbReference>
<comment type="caution">
    <text evidence="2">The sequence shown here is derived from an EMBL/GenBank/DDBJ whole genome shotgun (WGS) entry which is preliminary data.</text>
</comment>
<dbReference type="Pfam" id="PF21332">
    <property type="entry name" value="AmiR_N"/>
    <property type="match status" value="1"/>
</dbReference>
<accession>A0A8E1WES5</accession>
<dbReference type="AlphaFoldDB" id="A0A8E1WES5"/>
<evidence type="ECO:0000313" key="3">
    <source>
        <dbReference type="Proteomes" id="UP000532373"/>
    </source>
</evidence>
<dbReference type="PROSITE" id="PS50921">
    <property type="entry name" value="ANTAR"/>
    <property type="match status" value="1"/>
</dbReference>
<name>A0A8E1WES5_9HYPH</name>
<sequence>MVSRSPHVAPHDGSAPIQIKDIRSLRVLLLQPKSSEGEELWQHLNRIGCQVQTNWPPPAEIPANIDVVFAFIRPLVEGGITWNWNADDPPAVLIAIVDYENPIIVEKVLRLRAQAVIGLPLRTFGILANILLSVNNHRREERLRIRVERLSAKLKAHRDIDKAKEILMATNKVSEQVAYETLREQAMNKRTTIEAIALAIINASDVLKLPMSEPADVA</sequence>
<organism evidence="2 3">
    <name type="scientific">Aminobacter carboxidus</name>
    <dbReference type="NCBI Taxonomy" id="376165"/>
    <lineage>
        <taxon>Bacteria</taxon>
        <taxon>Pseudomonadati</taxon>
        <taxon>Pseudomonadota</taxon>
        <taxon>Alphaproteobacteria</taxon>
        <taxon>Hyphomicrobiales</taxon>
        <taxon>Phyllobacteriaceae</taxon>
        <taxon>Aminobacter</taxon>
    </lineage>
</organism>
<reference evidence="2 3" key="1">
    <citation type="submission" date="2020-08" db="EMBL/GenBank/DDBJ databases">
        <title>Genomic Encyclopedia of Type Strains, Phase IV (KMG-IV): sequencing the most valuable type-strain genomes for metagenomic binning, comparative biology and taxonomic classification.</title>
        <authorList>
            <person name="Goeker M."/>
        </authorList>
    </citation>
    <scope>NUCLEOTIDE SEQUENCE [LARGE SCALE GENOMIC DNA]</scope>
    <source>
        <strain evidence="2 3">DSM 17454</strain>
    </source>
</reference>
<feature type="domain" description="ANTAR" evidence="1">
    <location>
        <begin position="140"/>
        <end position="201"/>
    </location>
</feature>
<gene>
    <name evidence="2" type="ORF">HNQ96_002070</name>
</gene>
<dbReference type="Proteomes" id="UP000532373">
    <property type="component" value="Unassembled WGS sequence"/>
</dbReference>
<evidence type="ECO:0000313" key="2">
    <source>
        <dbReference type="EMBL" id="MBB6466205.1"/>
    </source>
</evidence>
<dbReference type="InterPro" id="IPR049021">
    <property type="entry name" value="AmiR_N"/>
</dbReference>
<dbReference type="InterPro" id="IPR036388">
    <property type="entry name" value="WH-like_DNA-bd_sf"/>
</dbReference>
<dbReference type="RefSeq" id="WP_184768673.1">
    <property type="nucleotide sequence ID" value="NZ_JACHGI010000003.1"/>
</dbReference>
<dbReference type="InterPro" id="IPR008327">
    <property type="entry name" value="Sig_transdc_resp-reg_antiterm"/>
</dbReference>
<dbReference type="Pfam" id="PF03861">
    <property type="entry name" value="ANTAR"/>
    <property type="match status" value="1"/>
</dbReference>
<dbReference type="Gene3D" id="3.40.50.2300">
    <property type="match status" value="1"/>
</dbReference>
<dbReference type="PIRSF" id="PIRSF036382">
    <property type="entry name" value="RR_antiterm"/>
    <property type="match status" value="1"/>
</dbReference>
<dbReference type="SUPFAM" id="SSF52172">
    <property type="entry name" value="CheY-like"/>
    <property type="match status" value="1"/>
</dbReference>
<dbReference type="SMART" id="SM01012">
    <property type="entry name" value="ANTAR"/>
    <property type="match status" value="1"/>
</dbReference>
<dbReference type="GO" id="GO:0003723">
    <property type="term" value="F:RNA binding"/>
    <property type="evidence" value="ECO:0007669"/>
    <property type="project" value="InterPro"/>
</dbReference>
<dbReference type="InterPro" id="IPR005561">
    <property type="entry name" value="ANTAR"/>
</dbReference>
<dbReference type="Gene3D" id="1.10.10.10">
    <property type="entry name" value="Winged helix-like DNA-binding domain superfamily/Winged helix DNA-binding domain"/>
    <property type="match status" value="1"/>
</dbReference>
<dbReference type="InterPro" id="IPR011006">
    <property type="entry name" value="CheY-like_superfamily"/>
</dbReference>